<gene>
    <name evidence="1" type="ORF">GCM10023225_25150</name>
</gene>
<evidence type="ECO:0000313" key="1">
    <source>
        <dbReference type="EMBL" id="GAA4985265.1"/>
    </source>
</evidence>
<sequence>MEEGTTLVRVELRGVPLRERARYLQHTEELVREMTLIRIGAAQDAEQGARSPLPHRLLELAAEVQATVGPFLAQPADEADAAAARGERSVDVTVPVPLAAAPLVERVAAVLDEAEEFCRQGRYLLTLAAPADVLAYRAWLLGEFRRQMAGEAPLPWPVAA</sequence>
<name>A0ABP9I2K6_9ACTN</name>
<keyword evidence="2" id="KW-1185">Reference proteome</keyword>
<proteinExistence type="predicted"/>
<comment type="caution">
    <text evidence="1">The sequence shown here is derived from an EMBL/GenBank/DDBJ whole genome shotgun (WGS) entry which is preliminary data.</text>
</comment>
<evidence type="ECO:0000313" key="2">
    <source>
        <dbReference type="Proteomes" id="UP001501195"/>
    </source>
</evidence>
<reference evidence="2" key="1">
    <citation type="journal article" date="2019" name="Int. J. Syst. Evol. Microbiol.">
        <title>The Global Catalogue of Microorganisms (GCM) 10K type strain sequencing project: providing services to taxonomists for standard genome sequencing and annotation.</title>
        <authorList>
            <consortium name="The Broad Institute Genomics Platform"/>
            <consortium name="The Broad Institute Genome Sequencing Center for Infectious Disease"/>
            <person name="Wu L."/>
            <person name="Ma J."/>
        </authorList>
    </citation>
    <scope>NUCLEOTIDE SEQUENCE [LARGE SCALE GENOMIC DNA]</scope>
    <source>
        <strain evidence="2">JCM 18126</strain>
    </source>
</reference>
<dbReference type="Proteomes" id="UP001501195">
    <property type="component" value="Unassembled WGS sequence"/>
</dbReference>
<dbReference type="EMBL" id="BAABIL010000395">
    <property type="protein sequence ID" value="GAA4985265.1"/>
    <property type="molecule type" value="Genomic_DNA"/>
</dbReference>
<protein>
    <submittedName>
        <fullName evidence="1">Uncharacterized protein</fullName>
    </submittedName>
</protein>
<dbReference type="RefSeq" id="WP_345712942.1">
    <property type="nucleotide sequence ID" value="NZ_BAABIL010000395.1"/>
</dbReference>
<organism evidence="1 2">
    <name type="scientific">Kineococcus glutinatus</name>
    <dbReference type="NCBI Taxonomy" id="1070872"/>
    <lineage>
        <taxon>Bacteria</taxon>
        <taxon>Bacillati</taxon>
        <taxon>Actinomycetota</taxon>
        <taxon>Actinomycetes</taxon>
        <taxon>Kineosporiales</taxon>
        <taxon>Kineosporiaceae</taxon>
        <taxon>Kineococcus</taxon>
    </lineage>
</organism>
<accession>A0ABP9I2K6</accession>